<dbReference type="GO" id="GO:0005634">
    <property type="term" value="C:nucleus"/>
    <property type="evidence" value="ECO:0007669"/>
    <property type="project" value="TreeGrafter"/>
</dbReference>
<evidence type="ECO:0000256" key="1">
    <source>
        <dbReference type="ARBA" id="ARBA00022722"/>
    </source>
</evidence>
<gene>
    <name evidence="4" type="ORF">DEO72_LG1g1083</name>
</gene>
<keyword evidence="4" id="KW-0347">Helicase</keyword>
<dbReference type="EMBL" id="CP039345">
    <property type="protein sequence ID" value="QCD77459.1"/>
    <property type="molecule type" value="Genomic_DNA"/>
</dbReference>
<keyword evidence="4" id="KW-0547">Nucleotide-binding</keyword>
<dbReference type="PANTHER" id="PTHR13620">
    <property type="entry name" value="3-5 EXONUCLEASE"/>
    <property type="match status" value="1"/>
</dbReference>
<evidence type="ECO:0000313" key="5">
    <source>
        <dbReference type="Proteomes" id="UP000501690"/>
    </source>
</evidence>
<name>A0A4D6KQT0_VIGUN</name>
<protein>
    <submittedName>
        <fullName evidence="4">Werner syndrome ATP-dependent helicase</fullName>
    </submittedName>
</protein>
<accession>A0A4D6KQT0</accession>
<dbReference type="SUPFAM" id="SSF53098">
    <property type="entry name" value="Ribonuclease H-like"/>
    <property type="match status" value="1"/>
</dbReference>
<dbReference type="GO" id="GO:0003676">
    <property type="term" value="F:nucleic acid binding"/>
    <property type="evidence" value="ECO:0007669"/>
    <property type="project" value="InterPro"/>
</dbReference>
<proteinExistence type="predicted"/>
<dbReference type="Gene3D" id="3.30.420.10">
    <property type="entry name" value="Ribonuclease H-like superfamily/Ribonuclease H"/>
    <property type="match status" value="1"/>
</dbReference>
<dbReference type="InterPro" id="IPR002562">
    <property type="entry name" value="3'-5'_exonuclease_dom"/>
</dbReference>
<keyword evidence="1" id="KW-0540">Nuclease</keyword>
<keyword evidence="5" id="KW-1185">Reference proteome</keyword>
<organism evidence="4 5">
    <name type="scientific">Vigna unguiculata</name>
    <name type="common">Cowpea</name>
    <dbReference type="NCBI Taxonomy" id="3917"/>
    <lineage>
        <taxon>Eukaryota</taxon>
        <taxon>Viridiplantae</taxon>
        <taxon>Streptophyta</taxon>
        <taxon>Embryophyta</taxon>
        <taxon>Tracheophyta</taxon>
        <taxon>Spermatophyta</taxon>
        <taxon>Magnoliopsida</taxon>
        <taxon>eudicotyledons</taxon>
        <taxon>Gunneridae</taxon>
        <taxon>Pentapetalae</taxon>
        <taxon>rosids</taxon>
        <taxon>fabids</taxon>
        <taxon>Fabales</taxon>
        <taxon>Fabaceae</taxon>
        <taxon>Papilionoideae</taxon>
        <taxon>50 kb inversion clade</taxon>
        <taxon>NPAAA clade</taxon>
        <taxon>indigoferoid/millettioid clade</taxon>
        <taxon>Phaseoleae</taxon>
        <taxon>Vigna</taxon>
    </lineage>
</organism>
<keyword evidence="2" id="KW-0378">Hydrolase</keyword>
<dbReference type="CDD" id="cd06141">
    <property type="entry name" value="WRN_exo"/>
    <property type="match status" value="1"/>
</dbReference>
<feature type="domain" description="3'-5' exonuclease" evidence="3">
    <location>
        <begin position="77"/>
        <end position="198"/>
    </location>
</feature>
<dbReference type="PANTHER" id="PTHR13620:SF59">
    <property type="entry name" value="POLYNUCLEOTIDYL TRANSFERASE, RIBONUCLEASE H-LIKE SUPERFAMILY PROTEIN"/>
    <property type="match status" value="1"/>
</dbReference>
<dbReference type="AlphaFoldDB" id="A0A4D6KQT0"/>
<evidence type="ECO:0000256" key="2">
    <source>
        <dbReference type="ARBA" id="ARBA00022801"/>
    </source>
</evidence>
<dbReference type="Pfam" id="PF01612">
    <property type="entry name" value="DNA_pol_A_exo1"/>
    <property type="match status" value="1"/>
</dbReference>
<evidence type="ECO:0000259" key="3">
    <source>
        <dbReference type="Pfam" id="PF01612"/>
    </source>
</evidence>
<dbReference type="InterPro" id="IPR036397">
    <property type="entry name" value="RNaseH_sf"/>
</dbReference>
<sequence>MTRVIHRTYRPRSHVYTVEIDGDYVTVTVTSHASVVRRWLNTILYFRRREVYLERLVVGLGVQWTPGGSDPPADTLQLCVGHRCLIFQLAHADTVPNILRVFLNHSSHFFVGFWNHSDRRKLEHSDHGLDMCRDPLDLRLVAVTKNNENLERDSVEEIVEKCLGFEVEQRQEISMSDWDRKYLSHEQIAYATVDAYCAFLVGRNSRVWNV</sequence>
<dbReference type="InterPro" id="IPR051132">
    <property type="entry name" value="3-5_Exonuclease_domain"/>
</dbReference>
<dbReference type="Proteomes" id="UP000501690">
    <property type="component" value="Linkage Group LG1"/>
</dbReference>
<keyword evidence="4" id="KW-0067">ATP-binding</keyword>
<evidence type="ECO:0000313" key="4">
    <source>
        <dbReference type="EMBL" id="QCD77459.1"/>
    </source>
</evidence>
<dbReference type="GO" id="GO:0005737">
    <property type="term" value="C:cytoplasm"/>
    <property type="evidence" value="ECO:0007669"/>
    <property type="project" value="TreeGrafter"/>
</dbReference>
<dbReference type="InterPro" id="IPR012337">
    <property type="entry name" value="RNaseH-like_sf"/>
</dbReference>
<dbReference type="GO" id="GO:0006139">
    <property type="term" value="P:nucleobase-containing compound metabolic process"/>
    <property type="evidence" value="ECO:0007669"/>
    <property type="project" value="InterPro"/>
</dbReference>
<reference evidence="4 5" key="1">
    <citation type="submission" date="2019-04" db="EMBL/GenBank/DDBJ databases">
        <title>An improved genome assembly and genetic linkage map for asparagus bean, Vigna unguiculata ssp. sesquipedialis.</title>
        <authorList>
            <person name="Xia Q."/>
            <person name="Zhang R."/>
            <person name="Dong Y."/>
        </authorList>
    </citation>
    <scope>NUCLEOTIDE SEQUENCE [LARGE SCALE GENOMIC DNA]</scope>
    <source>
        <tissue evidence="4">Leaf</tissue>
    </source>
</reference>
<dbReference type="GO" id="GO:0004386">
    <property type="term" value="F:helicase activity"/>
    <property type="evidence" value="ECO:0007669"/>
    <property type="project" value="UniProtKB-KW"/>
</dbReference>
<dbReference type="GO" id="GO:0008408">
    <property type="term" value="F:3'-5' exonuclease activity"/>
    <property type="evidence" value="ECO:0007669"/>
    <property type="project" value="InterPro"/>
</dbReference>